<evidence type="ECO:0000259" key="2">
    <source>
        <dbReference type="Pfam" id="PF13473"/>
    </source>
</evidence>
<dbReference type="EMBL" id="BOSL01000003">
    <property type="protein sequence ID" value="GIP52368.1"/>
    <property type="molecule type" value="Genomic_DNA"/>
</dbReference>
<feature type="chain" id="PRO_5045436419" description="EfeO-type cupredoxin-like domain-containing protein" evidence="1">
    <location>
        <begin position="26"/>
        <end position="126"/>
    </location>
</feature>
<reference evidence="3 4" key="1">
    <citation type="submission" date="2021-03" db="EMBL/GenBank/DDBJ databases">
        <title>Antimicrobial resistance genes in bacteria isolated from Japanese honey, and their potential for conferring macrolide and lincosamide resistance in the American foulbrood pathogen Paenibacillus larvae.</title>
        <authorList>
            <person name="Okamoto M."/>
            <person name="Kumagai M."/>
            <person name="Kanamori H."/>
            <person name="Takamatsu D."/>
        </authorList>
    </citation>
    <scope>NUCLEOTIDE SEQUENCE [LARGE SCALE GENOMIC DNA]</scope>
    <source>
        <strain evidence="3 4">J42TS3</strain>
    </source>
</reference>
<keyword evidence="4" id="KW-1185">Reference proteome</keyword>
<protein>
    <recommendedName>
        <fullName evidence="2">EfeO-type cupredoxin-like domain-containing protein</fullName>
    </recommendedName>
</protein>
<name>A0ABQ4M8P9_9BACL</name>
<sequence length="126" mass="13565">MIEKLTKRTLALAITAALVVLPACGKIGDQNAIGQAGKGPVKQFTVHARSTGYDMTEIKVKQGDTVKITLKNEQGMHSLKIKGYNKEVRGGKTITFVADKTGEFVFSCNISCGKNHKAMTGKLIVK</sequence>
<proteinExistence type="predicted"/>
<dbReference type="SUPFAM" id="SSF49503">
    <property type="entry name" value="Cupredoxins"/>
    <property type="match status" value="1"/>
</dbReference>
<evidence type="ECO:0000256" key="1">
    <source>
        <dbReference type="SAM" id="SignalP"/>
    </source>
</evidence>
<organism evidence="3 4">
    <name type="scientific">Paenibacillus vini</name>
    <dbReference type="NCBI Taxonomy" id="1476024"/>
    <lineage>
        <taxon>Bacteria</taxon>
        <taxon>Bacillati</taxon>
        <taxon>Bacillota</taxon>
        <taxon>Bacilli</taxon>
        <taxon>Bacillales</taxon>
        <taxon>Paenibacillaceae</taxon>
        <taxon>Paenibacillus</taxon>
    </lineage>
</organism>
<dbReference type="InterPro" id="IPR028096">
    <property type="entry name" value="EfeO_Cupredoxin"/>
</dbReference>
<feature type="signal peptide" evidence="1">
    <location>
        <begin position="1"/>
        <end position="25"/>
    </location>
</feature>
<dbReference type="Pfam" id="PF13473">
    <property type="entry name" value="Cupredoxin_1"/>
    <property type="match status" value="1"/>
</dbReference>
<dbReference type="InterPro" id="IPR008972">
    <property type="entry name" value="Cupredoxin"/>
</dbReference>
<dbReference type="RefSeq" id="WP_213654186.1">
    <property type="nucleotide sequence ID" value="NZ_BOSL01000003.1"/>
</dbReference>
<evidence type="ECO:0000313" key="4">
    <source>
        <dbReference type="Proteomes" id="UP000679992"/>
    </source>
</evidence>
<dbReference type="Proteomes" id="UP000679992">
    <property type="component" value="Unassembled WGS sequence"/>
</dbReference>
<accession>A0ABQ4M8P9</accession>
<evidence type="ECO:0000313" key="3">
    <source>
        <dbReference type="EMBL" id="GIP52368.1"/>
    </source>
</evidence>
<keyword evidence="1" id="KW-0732">Signal</keyword>
<comment type="caution">
    <text evidence="3">The sequence shown here is derived from an EMBL/GenBank/DDBJ whole genome shotgun (WGS) entry which is preliminary data.</text>
</comment>
<gene>
    <name evidence="3" type="ORF">J42TS3_14030</name>
</gene>
<feature type="domain" description="EfeO-type cupredoxin-like" evidence="2">
    <location>
        <begin position="38"/>
        <end position="125"/>
    </location>
</feature>
<dbReference type="Gene3D" id="2.60.40.420">
    <property type="entry name" value="Cupredoxins - blue copper proteins"/>
    <property type="match status" value="1"/>
</dbReference>